<comment type="caution">
    <text evidence="3">The sequence shown here is derived from an EMBL/GenBank/DDBJ whole genome shotgun (WGS) entry which is preliminary data.</text>
</comment>
<dbReference type="GO" id="GO:0003676">
    <property type="term" value="F:nucleic acid binding"/>
    <property type="evidence" value="ECO:0007669"/>
    <property type="project" value="InterPro"/>
</dbReference>
<dbReference type="AlphaFoldDB" id="A0A3M0LEU3"/>
<dbReference type="Proteomes" id="UP000269221">
    <property type="component" value="Unassembled WGS sequence"/>
</dbReference>
<gene>
    <name evidence="3" type="ORF">DUI87_02366</name>
</gene>
<dbReference type="GO" id="GO:0004523">
    <property type="term" value="F:RNA-DNA hybrid ribonuclease activity"/>
    <property type="evidence" value="ECO:0007669"/>
    <property type="project" value="InterPro"/>
</dbReference>
<dbReference type="InterPro" id="IPR002156">
    <property type="entry name" value="RNaseH_domain"/>
</dbReference>
<dbReference type="Gene3D" id="3.30.420.10">
    <property type="entry name" value="Ribonuclease H-like superfamily/Ribonuclease H"/>
    <property type="match status" value="1"/>
</dbReference>
<organism evidence="3 4">
    <name type="scientific">Hirundo rustica rustica</name>
    <dbReference type="NCBI Taxonomy" id="333673"/>
    <lineage>
        <taxon>Eukaryota</taxon>
        <taxon>Metazoa</taxon>
        <taxon>Chordata</taxon>
        <taxon>Craniata</taxon>
        <taxon>Vertebrata</taxon>
        <taxon>Euteleostomi</taxon>
        <taxon>Archelosauria</taxon>
        <taxon>Archosauria</taxon>
        <taxon>Dinosauria</taxon>
        <taxon>Saurischia</taxon>
        <taxon>Theropoda</taxon>
        <taxon>Coelurosauria</taxon>
        <taxon>Aves</taxon>
        <taxon>Neognathae</taxon>
        <taxon>Neoaves</taxon>
        <taxon>Telluraves</taxon>
        <taxon>Australaves</taxon>
        <taxon>Passeriformes</taxon>
        <taxon>Sylvioidea</taxon>
        <taxon>Hirundinidae</taxon>
        <taxon>Hirundo</taxon>
    </lineage>
</organism>
<dbReference type="OrthoDB" id="244107at2759"/>
<dbReference type="SUPFAM" id="SSF53098">
    <property type="entry name" value="Ribonuclease H-like"/>
    <property type="match status" value="1"/>
</dbReference>
<feature type="domain" description="RNase H type-1" evidence="2">
    <location>
        <begin position="130"/>
        <end position="256"/>
    </location>
</feature>
<keyword evidence="4" id="KW-1185">Reference proteome</keyword>
<evidence type="ECO:0000259" key="2">
    <source>
        <dbReference type="PROSITE" id="PS50879"/>
    </source>
</evidence>
<name>A0A3M0LEU3_HIRRU</name>
<dbReference type="Pfam" id="PF00075">
    <property type="entry name" value="RNase_H"/>
    <property type="match status" value="1"/>
</dbReference>
<evidence type="ECO:0000313" key="3">
    <source>
        <dbReference type="EMBL" id="RMC21500.1"/>
    </source>
</evidence>
<protein>
    <recommendedName>
        <fullName evidence="2">RNase H type-1 domain-containing protein</fullName>
    </recommendedName>
</protein>
<evidence type="ECO:0000256" key="1">
    <source>
        <dbReference type="SAM" id="MobiDB-lite"/>
    </source>
</evidence>
<proteinExistence type="predicted"/>
<dbReference type="InterPro" id="IPR012337">
    <property type="entry name" value="RNaseH-like_sf"/>
</dbReference>
<feature type="region of interest" description="Disordered" evidence="1">
    <location>
        <begin position="1"/>
        <end position="32"/>
    </location>
</feature>
<dbReference type="PROSITE" id="PS50879">
    <property type="entry name" value="RNASE_H_1"/>
    <property type="match status" value="1"/>
</dbReference>
<dbReference type="EMBL" id="QRBI01000093">
    <property type="protein sequence ID" value="RMC21500.1"/>
    <property type="molecule type" value="Genomic_DNA"/>
</dbReference>
<accession>A0A3M0LEU3</accession>
<dbReference type="STRING" id="333673.A0A3M0LEU3"/>
<sequence length="300" mass="33445">MVPPVARGNRVDGKGRGTSPSPAYWRTPRRDTRTRDIEADQELFELFELRRSAKGVLLREKAGGLVGGHRGRLWQGESEQDDVTLETSSVVNPAMFLSSTLIDDEPEHNCLQTIEEVYSSRSDLKDVALENPDWELFTDGSSFMKNGKRMTGYAVTTHDEVIEAKALPADVSSQKAKLVALTRALDLSEGKKVNIWTNSKYAFSVVHARGAIWKERTSERSRKPFPWTEIKANVPLGSVPGSQTPLSRSLTLQGSQRNALDSNISPSGLNQKHLFGNPVHGLPYASKQTRQDHEKNYKPY</sequence>
<dbReference type="InterPro" id="IPR036397">
    <property type="entry name" value="RNaseH_sf"/>
</dbReference>
<feature type="compositionally biased region" description="Basic and acidic residues" evidence="1">
    <location>
        <begin position="289"/>
        <end position="300"/>
    </location>
</feature>
<feature type="region of interest" description="Disordered" evidence="1">
    <location>
        <begin position="263"/>
        <end position="300"/>
    </location>
</feature>
<reference evidence="3 4" key="1">
    <citation type="submission" date="2018-07" db="EMBL/GenBank/DDBJ databases">
        <title>A high quality draft genome assembly of the barn swallow (H. rustica rustica).</title>
        <authorList>
            <person name="Formenti G."/>
            <person name="Chiara M."/>
            <person name="Poveda L."/>
            <person name="Francoijs K.-J."/>
            <person name="Bonisoli-Alquati A."/>
            <person name="Canova L."/>
            <person name="Gianfranceschi L."/>
            <person name="Horner D.S."/>
            <person name="Saino N."/>
        </authorList>
    </citation>
    <scope>NUCLEOTIDE SEQUENCE [LARGE SCALE GENOMIC DNA]</scope>
    <source>
        <strain evidence="3">Chelidonia</strain>
        <tissue evidence="3">Blood</tissue>
    </source>
</reference>
<evidence type="ECO:0000313" key="4">
    <source>
        <dbReference type="Proteomes" id="UP000269221"/>
    </source>
</evidence>